<dbReference type="InterPro" id="IPR027417">
    <property type="entry name" value="P-loop_NTPase"/>
</dbReference>
<organism evidence="1 2">
    <name type="scientific">Symbiodinium pilosum</name>
    <name type="common">Dinoflagellate</name>
    <dbReference type="NCBI Taxonomy" id="2952"/>
    <lineage>
        <taxon>Eukaryota</taxon>
        <taxon>Sar</taxon>
        <taxon>Alveolata</taxon>
        <taxon>Dinophyceae</taxon>
        <taxon>Suessiales</taxon>
        <taxon>Symbiodiniaceae</taxon>
        <taxon>Symbiodinium</taxon>
    </lineage>
</organism>
<comment type="caution">
    <text evidence="1">The sequence shown here is derived from an EMBL/GenBank/DDBJ whole genome shotgun (WGS) entry which is preliminary data.</text>
</comment>
<dbReference type="AlphaFoldDB" id="A0A812VJK1"/>
<keyword evidence="2" id="KW-1185">Reference proteome</keyword>
<evidence type="ECO:0000313" key="1">
    <source>
        <dbReference type="EMBL" id="CAE7639438.1"/>
    </source>
</evidence>
<gene>
    <name evidence="1" type="primary">CACNA1A</name>
    <name evidence="1" type="ORF">SPIL2461_LOCUS16916</name>
</gene>
<feature type="non-terminal residue" evidence="1">
    <location>
        <position position="293"/>
    </location>
</feature>
<dbReference type="Proteomes" id="UP000649617">
    <property type="component" value="Unassembled WGS sequence"/>
</dbReference>
<reference evidence="1" key="1">
    <citation type="submission" date="2021-02" db="EMBL/GenBank/DDBJ databases">
        <authorList>
            <person name="Dougan E. K."/>
            <person name="Rhodes N."/>
            <person name="Thang M."/>
            <person name="Chan C."/>
        </authorList>
    </citation>
    <scope>NUCLEOTIDE SEQUENCE</scope>
</reference>
<dbReference type="Gene3D" id="3.40.50.300">
    <property type="entry name" value="P-loop containing nucleotide triphosphate hydrolases"/>
    <property type="match status" value="1"/>
</dbReference>
<sequence>EDEQNEAKIPSLQYTDCWNYTLPRDAEVFHLHIPKVAGCSTVHDLGEIIGRENLWSNEICYSTSKMAHFNNTVVMIRRPRDHVFSMYQHCYSGGGPGYYAALRAMNAAPGQENFTLPDTFGKWIENWVTKPHFGFYGVYEDEFHCYFPFNMQCSRLTCLHPNERRAEPDAAGAIKHMMSASLVGVTEAYHESMCLFSAKLLGTLPSHCDCTNPEAWAAFEATDEDHGVKYEDTVEAQSQAVLKGVDSLTEADRLLYNATVVRFIKDIKDVESTFGVKVLCADQEASLKEQMAV</sequence>
<name>A0A812VJK1_SYMPI</name>
<evidence type="ECO:0000313" key="2">
    <source>
        <dbReference type="Proteomes" id="UP000649617"/>
    </source>
</evidence>
<dbReference type="OrthoDB" id="434408at2759"/>
<protein>
    <submittedName>
        <fullName evidence="1">CACNA1A protein</fullName>
    </submittedName>
</protein>
<dbReference type="EMBL" id="CAJNIZ010042820">
    <property type="protein sequence ID" value="CAE7639438.1"/>
    <property type="molecule type" value="Genomic_DNA"/>
</dbReference>
<accession>A0A812VJK1</accession>
<proteinExistence type="predicted"/>